<dbReference type="KEGG" id="aare:D3093_33270"/>
<dbReference type="InterPro" id="IPR038268">
    <property type="entry name" value="RHH_sf"/>
</dbReference>
<evidence type="ECO:0000259" key="2">
    <source>
        <dbReference type="Pfam" id="PF13467"/>
    </source>
</evidence>
<dbReference type="Proteomes" id="UP000298595">
    <property type="component" value="Plasmid p5"/>
</dbReference>
<protein>
    <recommendedName>
        <fullName evidence="2">Ribbon-helix-helix domain-containing protein</fullName>
    </recommendedName>
</protein>
<dbReference type="InterPro" id="IPR027373">
    <property type="entry name" value="RHH_dom"/>
</dbReference>
<organism evidence="3 4">
    <name type="scientific">Azospirillum argentinense</name>
    <dbReference type="NCBI Taxonomy" id="2970906"/>
    <lineage>
        <taxon>Bacteria</taxon>
        <taxon>Pseudomonadati</taxon>
        <taxon>Pseudomonadota</taxon>
        <taxon>Alphaproteobacteria</taxon>
        <taxon>Rhodospirillales</taxon>
        <taxon>Azospirillaceae</taxon>
        <taxon>Azospirillum</taxon>
    </lineage>
</organism>
<evidence type="ECO:0000256" key="1">
    <source>
        <dbReference type="SAM" id="MobiDB-lite"/>
    </source>
</evidence>
<dbReference type="Pfam" id="PF13467">
    <property type="entry name" value="RHH_4"/>
    <property type="match status" value="1"/>
</dbReference>
<gene>
    <name evidence="3" type="ORF">D3093_33270</name>
</gene>
<feature type="compositionally biased region" description="Basic and acidic residues" evidence="1">
    <location>
        <begin position="45"/>
        <end position="62"/>
    </location>
</feature>
<dbReference type="AlphaFoldDB" id="A0A4D8PQE8"/>
<proteinExistence type="predicted"/>
<dbReference type="EMBL" id="CP032326">
    <property type="protein sequence ID" value="QCO00127.1"/>
    <property type="molecule type" value="Genomic_DNA"/>
</dbReference>
<dbReference type="Gene3D" id="1.10.3990.20">
    <property type="entry name" value="protein bp1543"/>
    <property type="match status" value="1"/>
</dbReference>
<evidence type="ECO:0000313" key="4">
    <source>
        <dbReference type="Proteomes" id="UP000298595"/>
    </source>
</evidence>
<reference evidence="3 4" key="1">
    <citation type="submission" date="2018-09" db="EMBL/GenBank/DDBJ databases">
        <title>Whole genome based analysis of evolution and adaptive divergence in Indian and Brazilian strains of Azospirillum brasilense.</title>
        <authorList>
            <person name="Singh C."/>
            <person name="Tripathi A.K."/>
        </authorList>
    </citation>
    <scope>NUCLEOTIDE SEQUENCE [LARGE SCALE GENOMIC DNA]</scope>
    <source>
        <strain evidence="3 4">MTCC4035</strain>
        <plasmid evidence="3 4">p5</plasmid>
    </source>
</reference>
<feature type="domain" description="Ribbon-helix-helix" evidence="2">
    <location>
        <begin position="91"/>
        <end position="152"/>
    </location>
</feature>
<feature type="region of interest" description="Disordered" evidence="1">
    <location>
        <begin position="1"/>
        <end position="71"/>
    </location>
</feature>
<accession>A0A4D8PQE8</accession>
<feature type="compositionally biased region" description="Basic and acidic residues" evidence="1">
    <location>
        <begin position="171"/>
        <end position="183"/>
    </location>
</feature>
<keyword evidence="3" id="KW-0614">Plasmid</keyword>
<evidence type="ECO:0000313" key="3">
    <source>
        <dbReference type="EMBL" id="QCO00127.1"/>
    </source>
</evidence>
<feature type="region of interest" description="Disordered" evidence="1">
    <location>
        <begin position="158"/>
        <end position="183"/>
    </location>
</feature>
<geneLocation type="plasmid" evidence="3 4">
    <name>p5</name>
</geneLocation>
<sequence length="183" mass="20304">MRRPVPDSTRGRHRSGRKPPWCRPVASSPTKGRAMNDEMLTAPGNDDRDGTGKKANRRRSEPSQRVGKTQSPMMKAALGQVNRGVALTPGRSIRIDGRRTTIRLQDALWDALREISKRERQGIDSLCTEAARKRPAGLSVSAAIRLFIAQYFREAANEDPLDSEAPATDVPFDRTRAGKDWNG</sequence>
<name>A0A4D8PQE8_9PROT</name>